<dbReference type="InterPro" id="IPR008613">
    <property type="entry name" value="Excalibur_Ca-bd_domain"/>
</dbReference>
<name>A0ABN2KPC6_9MICC</name>
<keyword evidence="1" id="KW-1133">Transmembrane helix</keyword>
<keyword evidence="1" id="KW-0812">Transmembrane</keyword>
<reference evidence="4 5" key="1">
    <citation type="journal article" date="2019" name="Int. J. Syst. Evol. Microbiol.">
        <title>The Global Catalogue of Microorganisms (GCM) 10K type strain sequencing project: providing services to taxonomists for standard genome sequencing and annotation.</title>
        <authorList>
            <consortium name="The Broad Institute Genomics Platform"/>
            <consortium name="The Broad Institute Genome Sequencing Center for Infectious Disease"/>
            <person name="Wu L."/>
            <person name="Ma J."/>
        </authorList>
    </citation>
    <scope>NUCLEOTIDE SEQUENCE [LARGE SCALE GENOMIC DNA]</scope>
    <source>
        <strain evidence="4 5">JCM 14735</strain>
    </source>
</reference>
<keyword evidence="2" id="KW-0732">Signal</keyword>
<evidence type="ECO:0000256" key="2">
    <source>
        <dbReference type="SAM" id="SignalP"/>
    </source>
</evidence>
<evidence type="ECO:0000313" key="5">
    <source>
        <dbReference type="Proteomes" id="UP001501204"/>
    </source>
</evidence>
<comment type="caution">
    <text evidence="4">The sequence shown here is derived from an EMBL/GenBank/DDBJ whole genome shotgun (WGS) entry which is preliminary data.</text>
</comment>
<keyword evidence="1" id="KW-0472">Membrane</keyword>
<dbReference type="SMART" id="SM00894">
    <property type="entry name" value="Excalibur"/>
    <property type="match status" value="1"/>
</dbReference>
<proteinExistence type="predicted"/>
<feature type="transmembrane region" description="Helical" evidence="1">
    <location>
        <begin position="133"/>
        <end position="153"/>
    </location>
</feature>
<dbReference type="Pfam" id="PF05901">
    <property type="entry name" value="Excalibur"/>
    <property type="match status" value="1"/>
</dbReference>
<evidence type="ECO:0000259" key="3">
    <source>
        <dbReference type="SMART" id="SM00894"/>
    </source>
</evidence>
<feature type="domain" description="Excalibur calcium-binding" evidence="3">
    <location>
        <begin position="30"/>
        <end position="66"/>
    </location>
</feature>
<organism evidence="4 5">
    <name type="scientific">Kocuria aegyptia</name>
    <dbReference type="NCBI Taxonomy" id="330943"/>
    <lineage>
        <taxon>Bacteria</taxon>
        <taxon>Bacillati</taxon>
        <taxon>Actinomycetota</taxon>
        <taxon>Actinomycetes</taxon>
        <taxon>Micrococcales</taxon>
        <taxon>Micrococcaceae</taxon>
        <taxon>Kocuria</taxon>
    </lineage>
</organism>
<sequence length="160" mass="15346">MRMSAASAALITAVGLSALTTAPATAAILPFPSCDAAAAAGAHNIPAASPAYSPALDTDSDGVGCESDTYAYDAAKVAGIVATDQQLDGLPPRTGIVAGPGGTGLEEAPQIEQVPVGGADTGVAVETADGNGAAAATGGLALTAALAGGVFLLRRRTRTA</sequence>
<feature type="signal peptide" evidence="2">
    <location>
        <begin position="1"/>
        <end position="26"/>
    </location>
</feature>
<gene>
    <name evidence="4" type="ORF">GCM10009767_20400</name>
</gene>
<dbReference type="EMBL" id="BAAAOA010000020">
    <property type="protein sequence ID" value="GAA1761289.1"/>
    <property type="molecule type" value="Genomic_DNA"/>
</dbReference>
<accession>A0ABN2KPC6</accession>
<protein>
    <recommendedName>
        <fullName evidence="3">Excalibur calcium-binding domain-containing protein</fullName>
    </recommendedName>
</protein>
<evidence type="ECO:0000313" key="4">
    <source>
        <dbReference type="EMBL" id="GAA1761289.1"/>
    </source>
</evidence>
<feature type="chain" id="PRO_5046339287" description="Excalibur calcium-binding domain-containing protein" evidence="2">
    <location>
        <begin position="27"/>
        <end position="160"/>
    </location>
</feature>
<evidence type="ECO:0000256" key="1">
    <source>
        <dbReference type="SAM" id="Phobius"/>
    </source>
</evidence>
<keyword evidence="5" id="KW-1185">Reference proteome</keyword>
<dbReference type="Proteomes" id="UP001501204">
    <property type="component" value="Unassembled WGS sequence"/>
</dbReference>